<accession>A0A8D8TGE0</accession>
<sequence length="113" mass="13471">MASPIRHVSHHSGYFVLVEMKSHRSKQNKVKWQPVENYMKHETKYLSYYNYAFCMLTFVHPTLLSLCMLCNPTLCSLCMLFLCAYSRFVHAYRYLSYSFACFTFYVMNKNVES</sequence>
<keyword evidence="1" id="KW-1133">Transmembrane helix</keyword>
<name>A0A8D8TGE0_9HEMI</name>
<keyword evidence="1" id="KW-0472">Membrane</keyword>
<evidence type="ECO:0000313" key="2">
    <source>
        <dbReference type="EMBL" id="CAG6687925.1"/>
    </source>
</evidence>
<protein>
    <submittedName>
        <fullName evidence="2">Uncharacterized protein</fullName>
    </submittedName>
</protein>
<dbReference type="EMBL" id="HBUF01284126">
    <property type="protein sequence ID" value="CAG6687925.1"/>
    <property type="molecule type" value="Transcribed_RNA"/>
</dbReference>
<dbReference type="AlphaFoldDB" id="A0A8D8TGE0"/>
<evidence type="ECO:0000256" key="1">
    <source>
        <dbReference type="SAM" id="Phobius"/>
    </source>
</evidence>
<feature type="transmembrane region" description="Helical" evidence="1">
    <location>
        <begin position="48"/>
        <end position="70"/>
    </location>
</feature>
<organism evidence="2">
    <name type="scientific">Cacopsylla melanoneura</name>
    <dbReference type="NCBI Taxonomy" id="428564"/>
    <lineage>
        <taxon>Eukaryota</taxon>
        <taxon>Metazoa</taxon>
        <taxon>Ecdysozoa</taxon>
        <taxon>Arthropoda</taxon>
        <taxon>Hexapoda</taxon>
        <taxon>Insecta</taxon>
        <taxon>Pterygota</taxon>
        <taxon>Neoptera</taxon>
        <taxon>Paraneoptera</taxon>
        <taxon>Hemiptera</taxon>
        <taxon>Sternorrhyncha</taxon>
        <taxon>Psylloidea</taxon>
        <taxon>Psyllidae</taxon>
        <taxon>Psyllinae</taxon>
        <taxon>Cacopsylla</taxon>
    </lineage>
</organism>
<proteinExistence type="predicted"/>
<reference evidence="2" key="1">
    <citation type="submission" date="2021-05" db="EMBL/GenBank/DDBJ databases">
        <authorList>
            <person name="Alioto T."/>
            <person name="Alioto T."/>
            <person name="Gomez Garrido J."/>
        </authorList>
    </citation>
    <scope>NUCLEOTIDE SEQUENCE</scope>
</reference>
<keyword evidence="1" id="KW-0812">Transmembrane</keyword>
<feature type="transmembrane region" description="Helical" evidence="1">
    <location>
        <begin position="91"/>
        <end position="107"/>
    </location>
</feature>